<dbReference type="RefSeq" id="WP_128996627.1">
    <property type="nucleotide sequence ID" value="NZ_PDKN01000006.1"/>
</dbReference>
<gene>
    <name evidence="2" type="ORF">CRV04_09590</name>
</gene>
<keyword evidence="2" id="KW-0808">Transferase</keyword>
<evidence type="ECO:0000313" key="3">
    <source>
        <dbReference type="Proteomes" id="UP000290657"/>
    </source>
</evidence>
<dbReference type="PROSITE" id="PS50206">
    <property type="entry name" value="RHODANESE_3"/>
    <property type="match status" value="1"/>
</dbReference>
<dbReference type="PANTHER" id="PTHR43031:SF17">
    <property type="entry name" value="SULFURTRANSFERASE YTWF-RELATED"/>
    <property type="match status" value="1"/>
</dbReference>
<dbReference type="GO" id="GO:0016730">
    <property type="term" value="F:oxidoreductase activity, acting on iron-sulfur proteins as donors"/>
    <property type="evidence" value="ECO:0007669"/>
    <property type="project" value="InterPro"/>
</dbReference>
<dbReference type="Proteomes" id="UP000290657">
    <property type="component" value="Unassembled WGS sequence"/>
</dbReference>
<evidence type="ECO:0000259" key="1">
    <source>
        <dbReference type="PROSITE" id="PS50206"/>
    </source>
</evidence>
<dbReference type="EMBL" id="PDKN01000006">
    <property type="protein sequence ID" value="RXJ56284.1"/>
    <property type="molecule type" value="Genomic_DNA"/>
</dbReference>
<organism evidence="2 3">
    <name type="scientific">Candidatus Marinarcus aquaticus</name>
    <dbReference type="NCBI Taxonomy" id="2044504"/>
    <lineage>
        <taxon>Bacteria</taxon>
        <taxon>Pseudomonadati</taxon>
        <taxon>Campylobacterota</taxon>
        <taxon>Epsilonproteobacteria</taxon>
        <taxon>Campylobacterales</taxon>
        <taxon>Arcobacteraceae</taxon>
        <taxon>Candidatus Marinarcus</taxon>
    </lineage>
</organism>
<dbReference type="InterPro" id="IPR036644">
    <property type="entry name" value="FTR_bsu_sf"/>
</dbReference>
<dbReference type="InterPro" id="IPR004209">
    <property type="entry name" value="FTR_bsu"/>
</dbReference>
<name>A0A4Q0XNW7_9BACT</name>
<dbReference type="SUPFAM" id="SSF52821">
    <property type="entry name" value="Rhodanese/Cell cycle control phosphatase"/>
    <property type="match status" value="1"/>
</dbReference>
<dbReference type="InterPro" id="IPR036873">
    <property type="entry name" value="Rhodanese-like_dom_sf"/>
</dbReference>
<sequence length="249" mass="28446">MIQKIDVNSEEFINELEITKNFTQKVCEQFGFVYNPEEDVNESVQQGLTRNKLIYGKRFCPCFMVVGDTKEEQKKADNRVCPCKPALEVEIPNDGKCRCGIFCTPEFAQKAQTQNELEEAAHTHSRGLSKQECEVLLQKQNLDSSELEALLEAREEKTIEFNLVDVREWMEWVSARIKGCDYLVPTTSFYNAIAQLETQKDVPSVVYCHIGSRSAYCQRIMQDLGFKSVSNLEHGIVSYQGEMLSGEED</sequence>
<dbReference type="OrthoDB" id="5422549at2"/>
<dbReference type="InterPro" id="IPR001763">
    <property type="entry name" value="Rhodanese-like_dom"/>
</dbReference>
<comment type="caution">
    <text evidence="2">The sequence shown here is derived from an EMBL/GenBank/DDBJ whole genome shotgun (WGS) entry which is preliminary data.</text>
</comment>
<dbReference type="InterPro" id="IPR050229">
    <property type="entry name" value="GlpE_sulfurtransferase"/>
</dbReference>
<accession>A0A4Q0XNW7</accession>
<dbReference type="PANTHER" id="PTHR43031">
    <property type="entry name" value="FAD-DEPENDENT OXIDOREDUCTASE"/>
    <property type="match status" value="1"/>
</dbReference>
<evidence type="ECO:0000313" key="2">
    <source>
        <dbReference type="EMBL" id="RXJ56284.1"/>
    </source>
</evidence>
<proteinExistence type="predicted"/>
<dbReference type="SUPFAM" id="SSF57662">
    <property type="entry name" value="Ferredoxin thioredoxin reductase (FTR), catalytic beta chain"/>
    <property type="match status" value="1"/>
</dbReference>
<dbReference type="Pfam" id="PF00581">
    <property type="entry name" value="Rhodanese"/>
    <property type="match status" value="1"/>
</dbReference>
<dbReference type="GO" id="GO:0016740">
    <property type="term" value="F:transferase activity"/>
    <property type="evidence" value="ECO:0007669"/>
    <property type="project" value="UniProtKB-KW"/>
</dbReference>
<dbReference type="AlphaFoldDB" id="A0A4Q0XNW7"/>
<keyword evidence="3" id="KW-1185">Reference proteome</keyword>
<dbReference type="CDD" id="cd00158">
    <property type="entry name" value="RHOD"/>
    <property type="match status" value="1"/>
</dbReference>
<reference evidence="2 3" key="1">
    <citation type="submission" date="2017-10" db="EMBL/GenBank/DDBJ databases">
        <title>Genomics of the genus Arcobacter.</title>
        <authorList>
            <person name="Perez-Cataluna A."/>
            <person name="Figueras M.J."/>
        </authorList>
    </citation>
    <scope>NUCLEOTIDE SEQUENCE [LARGE SCALE GENOMIC DNA]</scope>
    <source>
        <strain evidence="2 3">CECT 8987</strain>
    </source>
</reference>
<dbReference type="Gene3D" id="3.40.250.10">
    <property type="entry name" value="Rhodanese-like domain"/>
    <property type="match status" value="1"/>
</dbReference>
<dbReference type="Gene3D" id="3.90.460.10">
    <property type="entry name" value="Ferredoxin thioredoxin reductase catalytic beta subunit"/>
    <property type="match status" value="1"/>
</dbReference>
<dbReference type="SMART" id="SM00450">
    <property type="entry name" value="RHOD"/>
    <property type="match status" value="1"/>
</dbReference>
<dbReference type="Pfam" id="PF02943">
    <property type="entry name" value="FeThRed_B"/>
    <property type="match status" value="1"/>
</dbReference>
<protein>
    <submittedName>
        <fullName evidence="2">Sulfurtransferase</fullName>
    </submittedName>
</protein>
<feature type="domain" description="Rhodanese" evidence="1">
    <location>
        <begin position="157"/>
        <end position="248"/>
    </location>
</feature>